<evidence type="ECO:0000313" key="2">
    <source>
        <dbReference type="Proteomes" id="UP000291084"/>
    </source>
</evidence>
<dbReference type="AlphaFoldDB" id="A0A0S3R134"/>
<keyword evidence="2" id="KW-1185">Reference proteome</keyword>
<sequence length="82" mass="8561">CYPVAGCPTTIRYPVPGKVCACVIGCGVCINWTSIAPALESSTVLTFVHESDGGFGVDDNDVDDGGRFVPLPLEADPYAAIR</sequence>
<proteinExistence type="predicted"/>
<accession>A0A0S3R134</accession>
<organism evidence="1 2">
    <name type="scientific">Vigna angularis var. angularis</name>
    <dbReference type="NCBI Taxonomy" id="157739"/>
    <lineage>
        <taxon>Eukaryota</taxon>
        <taxon>Viridiplantae</taxon>
        <taxon>Streptophyta</taxon>
        <taxon>Embryophyta</taxon>
        <taxon>Tracheophyta</taxon>
        <taxon>Spermatophyta</taxon>
        <taxon>Magnoliopsida</taxon>
        <taxon>eudicotyledons</taxon>
        <taxon>Gunneridae</taxon>
        <taxon>Pentapetalae</taxon>
        <taxon>rosids</taxon>
        <taxon>fabids</taxon>
        <taxon>Fabales</taxon>
        <taxon>Fabaceae</taxon>
        <taxon>Papilionoideae</taxon>
        <taxon>50 kb inversion clade</taxon>
        <taxon>NPAAA clade</taxon>
        <taxon>indigoferoid/millettioid clade</taxon>
        <taxon>Phaseoleae</taxon>
        <taxon>Vigna</taxon>
    </lineage>
</organism>
<gene>
    <name evidence="1" type="primary">Vigan.01G188500</name>
    <name evidence="1" type="ORF">VIGAN_01188500</name>
</gene>
<feature type="non-terminal residue" evidence="1">
    <location>
        <position position="1"/>
    </location>
</feature>
<name>A0A0S3R134_PHAAN</name>
<dbReference type="EMBL" id="AP015034">
    <property type="protein sequence ID" value="BAT74256.1"/>
    <property type="molecule type" value="Genomic_DNA"/>
</dbReference>
<evidence type="ECO:0000313" key="1">
    <source>
        <dbReference type="EMBL" id="BAT74256.1"/>
    </source>
</evidence>
<protein>
    <submittedName>
        <fullName evidence="1">Uncharacterized protein</fullName>
    </submittedName>
</protein>
<reference evidence="1 2" key="1">
    <citation type="journal article" date="2015" name="Sci. Rep.">
        <title>The power of single molecule real-time sequencing technology in the de novo assembly of a eukaryotic genome.</title>
        <authorList>
            <person name="Sakai H."/>
            <person name="Naito K."/>
            <person name="Ogiso-Tanaka E."/>
            <person name="Takahashi Y."/>
            <person name="Iseki K."/>
            <person name="Muto C."/>
            <person name="Satou K."/>
            <person name="Teruya K."/>
            <person name="Shiroma A."/>
            <person name="Shimoji M."/>
            <person name="Hirano T."/>
            <person name="Itoh T."/>
            <person name="Kaga A."/>
            <person name="Tomooka N."/>
        </authorList>
    </citation>
    <scope>NUCLEOTIDE SEQUENCE [LARGE SCALE GENOMIC DNA]</scope>
    <source>
        <strain evidence="2">cv. Shumari</strain>
    </source>
</reference>
<dbReference type="Proteomes" id="UP000291084">
    <property type="component" value="Chromosome 1"/>
</dbReference>